<keyword evidence="2" id="KW-1185">Reference proteome</keyword>
<dbReference type="HOGENOM" id="CLU_2134562_0_0_1"/>
<dbReference type="EMBL" id="KN831945">
    <property type="protein sequence ID" value="KIO13971.1"/>
    <property type="molecule type" value="Genomic_DNA"/>
</dbReference>
<dbReference type="AlphaFoldDB" id="A0A0C3PX32"/>
<reference evidence="1 2" key="1">
    <citation type="submission" date="2014-04" db="EMBL/GenBank/DDBJ databases">
        <authorList>
            <consortium name="DOE Joint Genome Institute"/>
            <person name="Kuo A."/>
            <person name="Kohler A."/>
            <person name="Costa M.D."/>
            <person name="Nagy L.G."/>
            <person name="Floudas D."/>
            <person name="Copeland A."/>
            <person name="Barry K.W."/>
            <person name="Cichocki N."/>
            <person name="Veneault-Fourrey C."/>
            <person name="LaButti K."/>
            <person name="Lindquist E.A."/>
            <person name="Lipzen A."/>
            <person name="Lundell T."/>
            <person name="Morin E."/>
            <person name="Murat C."/>
            <person name="Sun H."/>
            <person name="Tunlid A."/>
            <person name="Henrissat B."/>
            <person name="Grigoriev I.V."/>
            <person name="Hibbett D.S."/>
            <person name="Martin F."/>
            <person name="Nordberg H.P."/>
            <person name="Cantor M.N."/>
            <person name="Hua S.X."/>
        </authorList>
    </citation>
    <scope>NUCLEOTIDE SEQUENCE [LARGE SCALE GENOMIC DNA]</scope>
    <source>
        <strain evidence="1 2">Marx 270</strain>
    </source>
</reference>
<evidence type="ECO:0000313" key="2">
    <source>
        <dbReference type="Proteomes" id="UP000054217"/>
    </source>
</evidence>
<reference evidence="2" key="2">
    <citation type="submission" date="2015-01" db="EMBL/GenBank/DDBJ databases">
        <title>Evolutionary Origins and Diversification of the Mycorrhizal Mutualists.</title>
        <authorList>
            <consortium name="DOE Joint Genome Institute"/>
            <consortium name="Mycorrhizal Genomics Consortium"/>
            <person name="Kohler A."/>
            <person name="Kuo A."/>
            <person name="Nagy L.G."/>
            <person name="Floudas D."/>
            <person name="Copeland A."/>
            <person name="Barry K.W."/>
            <person name="Cichocki N."/>
            <person name="Veneault-Fourrey C."/>
            <person name="LaButti K."/>
            <person name="Lindquist E.A."/>
            <person name="Lipzen A."/>
            <person name="Lundell T."/>
            <person name="Morin E."/>
            <person name="Murat C."/>
            <person name="Riley R."/>
            <person name="Ohm R."/>
            <person name="Sun H."/>
            <person name="Tunlid A."/>
            <person name="Henrissat B."/>
            <person name="Grigoriev I.V."/>
            <person name="Hibbett D.S."/>
            <person name="Martin F."/>
        </authorList>
    </citation>
    <scope>NUCLEOTIDE SEQUENCE [LARGE SCALE GENOMIC DNA]</scope>
    <source>
        <strain evidence="2">Marx 270</strain>
    </source>
</reference>
<accession>A0A0C3PX32</accession>
<organism evidence="1 2">
    <name type="scientific">Pisolithus tinctorius Marx 270</name>
    <dbReference type="NCBI Taxonomy" id="870435"/>
    <lineage>
        <taxon>Eukaryota</taxon>
        <taxon>Fungi</taxon>
        <taxon>Dikarya</taxon>
        <taxon>Basidiomycota</taxon>
        <taxon>Agaricomycotina</taxon>
        <taxon>Agaricomycetes</taxon>
        <taxon>Agaricomycetidae</taxon>
        <taxon>Boletales</taxon>
        <taxon>Sclerodermatineae</taxon>
        <taxon>Pisolithaceae</taxon>
        <taxon>Pisolithus</taxon>
    </lineage>
</organism>
<gene>
    <name evidence="1" type="ORF">M404DRAFT_453013</name>
</gene>
<dbReference type="Proteomes" id="UP000054217">
    <property type="component" value="Unassembled WGS sequence"/>
</dbReference>
<evidence type="ECO:0000313" key="1">
    <source>
        <dbReference type="EMBL" id="KIO13971.1"/>
    </source>
</evidence>
<dbReference type="InParanoid" id="A0A0C3PX32"/>
<proteinExistence type="predicted"/>
<name>A0A0C3PX32_PISTI</name>
<protein>
    <submittedName>
        <fullName evidence="1">Uncharacterized protein</fullName>
    </submittedName>
</protein>
<sequence>MCQNSQGPQDPVEDVDATFTINRAHKCMIRREKGRLIMVRILLLTSPFDAHLYRYHSDNMDCGTLYTRPKQASSRVERSSPTWDNCIEHGSRVDRMSIGAEQPSSGCMRSSMW</sequence>